<accession>A0ABU3NJ38</accession>
<dbReference type="PANTHER" id="PTHR35005">
    <property type="entry name" value="3-DEHYDRO-SCYLLO-INOSOSE HYDROLASE"/>
    <property type="match status" value="1"/>
</dbReference>
<dbReference type="InterPro" id="IPR024087">
    <property type="entry name" value="Creatininase-like_sf"/>
</dbReference>
<evidence type="ECO:0000256" key="5">
    <source>
        <dbReference type="ARBA" id="ARBA00024029"/>
    </source>
</evidence>
<keyword evidence="3" id="KW-0378">Hydrolase</keyword>
<comment type="cofactor">
    <cofactor evidence="1">
        <name>Zn(2+)</name>
        <dbReference type="ChEBI" id="CHEBI:29105"/>
    </cofactor>
</comment>
<evidence type="ECO:0000256" key="2">
    <source>
        <dbReference type="ARBA" id="ARBA00022723"/>
    </source>
</evidence>
<sequence length="230" mass="25862">MRFEELNWMDIERYLERDNRIMVVLGACEQHGYLSLLTDVKIPLALADAASRQSGVLVSPPLNFGVSPYFLTYPGTISLRTETFIRVVEDVVTSLYEQGFRRFLVLNGHGGNIAAQNVLVELANRKPGMKVAWYAWWQSHSVEAVAARYGIKIYHAGWAEAFPFTRVTELPQGEKHVQGYQGLLNAEETRAIFGDGVFGGDYQVEETILQDVFDAALKDVLTLLNFDELA</sequence>
<dbReference type="RefSeq" id="WP_315623485.1">
    <property type="nucleotide sequence ID" value="NZ_JAUHMF010000001.1"/>
</dbReference>
<comment type="similarity">
    <text evidence="5">Belongs to the creatininase superfamily.</text>
</comment>
<dbReference type="Gene3D" id="3.40.50.10310">
    <property type="entry name" value="Creatininase"/>
    <property type="match status" value="1"/>
</dbReference>
<evidence type="ECO:0000313" key="6">
    <source>
        <dbReference type="EMBL" id="MDT8896876.1"/>
    </source>
</evidence>
<evidence type="ECO:0000256" key="1">
    <source>
        <dbReference type="ARBA" id="ARBA00001947"/>
    </source>
</evidence>
<keyword evidence="7" id="KW-1185">Reference proteome</keyword>
<comment type="caution">
    <text evidence="6">The sequence shown here is derived from an EMBL/GenBank/DDBJ whole genome shotgun (WGS) entry which is preliminary data.</text>
</comment>
<keyword evidence="4" id="KW-0862">Zinc</keyword>
<evidence type="ECO:0000313" key="7">
    <source>
        <dbReference type="Proteomes" id="UP001254165"/>
    </source>
</evidence>
<protein>
    <submittedName>
        <fullName evidence="6">Creatininase family protein</fullName>
    </submittedName>
</protein>
<evidence type="ECO:0000256" key="4">
    <source>
        <dbReference type="ARBA" id="ARBA00022833"/>
    </source>
</evidence>
<dbReference type="EMBL" id="JAUHMF010000001">
    <property type="protein sequence ID" value="MDT8896876.1"/>
    <property type="molecule type" value="Genomic_DNA"/>
</dbReference>
<dbReference type="Pfam" id="PF02633">
    <property type="entry name" value="Creatininase"/>
    <property type="match status" value="1"/>
</dbReference>
<evidence type="ECO:0000256" key="3">
    <source>
        <dbReference type="ARBA" id="ARBA00022801"/>
    </source>
</evidence>
<gene>
    <name evidence="6" type="ORF">QYE77_01255</name>
</gene>
<organism evidence="6 7">
    <name type="scientific">Thermanaerothrix solaris</name>
    <dbReference type="NCBI Taxonomy" id="3058434"/>
    <lineage>
        <taxon>Bacteria</taxon>
        <taxon>Bacillati</taxon>
        <taxon>Chloroflexota</taxon>
        <taxon>Anaerolineae</taxon>
        <taxon>Anaerolineales</taxon>
        <taxon>Anaerolineaceae</taxon>
        <taxon>Thermanaerothrix</taxon>
    </lineage>
</organism>
<dbReference type="Proteomes" id="UP001254165">
    <property type="component" value="Unassembled WGS sequence"/>
</dbReference>
<reference evidence="6 7" key="1">
    <citation type="submission" date="2023-07" db="EMBL/GenBank/DDBJ databases">
        <title>Novel species of Thermanaerothrix with wide hydrolytic capabilities.</title>
        <authorList>
            <person name="Zayulina K.S."/>
            <person name="Podosokorskaya O.A."/>
            <person name="Elcheninov A.G."/>
        </authorList>
    </citation>
    <scope>NUCLEOTIDE SEQUENCE [LARGE SCALE GENOMIC DNA]</scope>
    <source>
        <strain evidence="6 7">4228-RoL</strain>
    </source>
</reference>
<dbReference type="InterPro" id="IPR003785">
    <property type="entry name" value="Creatininase/forma_Hydrolase"/>
</dbReference>
<dbReference type="SUPFAM" id="SSF102215">
    <property type="entry name" value="Creatininase"/>
    <property type="match status" value="1"/>
</dbReference>
<keyword evidence="2" id="KW-0479">Metal-binding</keyword>
<proteinExistence type="inferred from homology"/>
<dbReference type="PANTHER" id="PTHR35005:SF1">
    <property type="entry name" value="2-AMINO-5-FORMYLAMINO-6-RIBOSYLAMINOPYRIMIDIN-4(3H)-ONE 5'-MONOPHOSPHATE DEFORMYLASE"/>
    <property type="match status" value="1"/>
</dbReference>
<name>A0ABU3NJ38_9CHLR</name>